<dbReference type="Proteomes" id="UP000054018">
    <property type="component" value="Unassembled WGS sequence"/>
</dbReference>
<evidence type="ECO:0000256" key="1">
    <source>
        <dbReference type="SAM" id="MobiDB-lite"/>
    </source>
</evidence>
<reference evidence="2 3" key="1">
    <citation type="submission" date="2014-04" db="EMBL/GenBank/DDBJ databases">
        <authorList>
            <consortium name="DOE Joint Genome Institute"/>
            <person name="Kuo A."/>
            <person name="Kohler A."/>
            <person name="Costa M.D."/>
            <person name="Nagy L.G."/>
            <person name="Floudas D."/>
            <person name="Copeland A."/>
            <person name="Barry K.W."/>
            <person name="Cichocki N."/>
            <person name="Veneault-Fourrey C."/>
            <person name="LaButti K."/>
            <person name="Lindquist E.A."/>
            <person name="Lipzen A."/>
            <person name="Lundell T."/>
            <person name="Morin E."/>
            <person name="Murat C."/>
            <person name="Sun H."/>
            <person name="Tunlid A."/>
            <person name="Henrissat B."/>
            <person name="Grigoriev I.V."/>
            <person name="Hibbett D.S."/>
            <person name="Martin F."/>
            <person name="Nordberg H.P."/>
            <person name="Cantor M.N."/>
            <person name="Hua S.X."/>
        </authorList>
    </citation>
    <scope>NUCLEOTIDE SEQUENCE [LARGE SCALE GENOMIC DNA]</scope>
    <source>
        <strain evidence="2 3">441</strain>
    </source>
</reference>
<evidence type="ECO:0000313" key="2">
    <source>
        <dbReference type="EMBL" id="KIK28815.1"/>
    </source>
</evidence>
<sequence length="85" mass="9380">MDEFAPIDHPSPEPVDNSRTSGHRNGLSGTGTVTGTKILQFIFVRYTRVLAIWRQRTRAVMVHVPCALVQDSSAVKDPASFRLDG</sequence>
<name>A0A0C9YUU1_9AGAM</name>
<protein>
    <submittedName>
        <fullName evidence="2">Uncharacterized protein</fullName>
    </submittedName>
</protein>
<gene>
    <name evidence="2" type="ORF">PISMIDRAFT_673027</name>
</gene>
<reference evidence="3" key="2">
    <citation type="submission" date="2015-01" db="EMBL/GenBank/DDBJ databases">
        <title>Evolutionary Origins and Diversification of the Mycorrhizal Mutualists.</title>
        <authorList>
            <consortium name="DOE Joint Genome Institute"/>
            <consortium name="Mycorrhizal Genomics Consortium"/>
            <person name="Kohler A."/>
            <person name="Kuo A."/>
            <person name="Nagy L.G."/>
            <person name="Floudas D."/>
            <person name="Copeland A."/>
            <person name="Barry K.W."/>
            <person name="Cichocki N."/>
            <person name="Veneault-Fourrey C."/>
            <person name="LaButti K."/>
            <person name="Lindquist E.A."/>
            <person name="Lipzen A."/>
            <person name="Lundell T."/>
            <person name="Morin E."/>
            <person name="Murat C."/>
            <person name="Riley R."/>
            <person name="Ohm R."/>
            <person name="Sun H."/>
            <person name="Tunlid A."/>
            <person name="Henrissat B."/>
            <person name="Grigoriev I.V."/>
            <person name="Hibbett D.S."/>
            <person name="Martin F."/>
        </authorList>
    </citation>
    <scope>NUCLEOTIDE SEQUENCE [LARGE SCALE GENOMIC DNA]</scope>
    <source>
        <strain evidence="3">441</strain>
    </source>
</reference>
<dbReference type="AlphaFoldDB" id="A0A0C9YUU1"/>
<feature type="region of interest" description="Disordered" evidence="1">
    <location>
        <begin position="1"/>
        <end position="29"/>
    </location>
</feature>
<dbReference type="EMBL" id="KN833691">
    <property type="protein sequence ID" value="KIK28815.1"/>
    <property type="molecule type" value="Genomic_DNA"/>
</dbReference>
<organism evidence="2 3">
    <name type="scientific">Pisolithus microcarpus 441</name>
    <dbReference type="NCBI Taxonomy" id="765257"/>
    <lineage>
        <taxon>Eukaryota</taxon>
        <taxon>Fungi</taxon>
        <taxon>Dikarya</taxon>
        <taxon>Basidiomycota</taxon>
        <taxon>Agaricomycotina</taxon>
        <taxon>Agaricomycetes</taxon>
        <taxon>Agaricomycetidae</taxon>
        <taxon>Boletales</taxon>
        <taxon>Sclerodermatineae</taxon>
        <taxon>Pisolithaceae</taxon>
        <taxon>Pisolithus</taxon>
    </lineage>
</organism>
<keyword evidence="3" id="KW-1185">Reference proteome</keyword>
<dbReference type="HOGENOM" id="CLU_2513519_0_0_1"/>
<accession>A0A0C9YUU1</accession>
<proteinExistence type="predicted"/>
<evidence type="ECO:0000313" key="3">
    <source>
        <dbReference type="Proteomes" id="UP000054018"/>
    </source>
</evidence>